<feature type="active site" description="Cysteine persulfide intermediate" evidence="3">
    <location>
        <position position="265"/>
    </location>
</feature>
<organism evidence="5 6">
    <name type="scientific">Paracidovorax konjaci</name>
    <dbReference type="NCBI Taxonomy" id="32040"/>
    <lineage>
        <taxon>Bacteria</taxon>
        <taxon>Pseudomonadati</taxon>
        <taxon>Pseudomonadota</taxon>
        <taxon>Betaproteobacteria</taxon>
        <taxon>Burkholderiales</taxon>
        <taxon>Comamonadaceae</taxon>
        <taxon>Paracidovorax</taxon>
    </lineage>
</organism>
<evidence type="ECO:0000256" key="1">
    <source>
        <dbReference type="ARBA" id="ARBA00022490"/>
    </source>
</evidence>
<comment type="similarity">
    <text evidence="3">Belongs to the FdhD family.</text>
</comment>
<dbReference type="InterPro" id="IPR003786">
    <property type="entry name" value="FdhD"/>
</dbReference>
<dbReference type="GO" id="GO:0006777">
    <property type="term" value="P:Mo-molybdopterin cofactor biosynthetic process"/>
    <property type="evidence" value="ECO:0007669"/>
    <property type="project" value="UniProtKB-UniRule"/>
</dbReference>
<dbReference type="GO" id="GO:0016783">
    <property type="term" value="F:sulfurtransferase activity"/>
    <property type="evidence" value="ECO:0007669"/>
    <property type="project" value="InterPro"/>
</dbReference>
<comment type="function">
    <text evidence="3">Required for formate dehydrogenase (FDH) activity. Acts as a sulfur carrier protein that transfers sulfur from IscS to the molybdenum cofactor prior to its insertion into FDH.</text>
</comment>
<dbReference type="HAMAP" id="MF_00187">
    <property type="entry name" value="FdhD"/>
    <property type="match status" value="1"/>
</dbReference>
<keyword evidence="2 3" id="KW-0501">Molybdenum cofactor biosynthesis</keyword>
<evidence type="ECO:0000256" key="2">
    <source>
        <dbReference type="ARBA" id="ARBA00023150"/>
    </source>
</evidence>
<dbReference type="InterPro" id="IPR036390">
    <property type="entry name" value="WH_DNA-bd_sf"/>
</dbReference>
<dbReference type="NCBIfam" id="TIGR00129">
    <property type="entry name" value="fdhD_narQ"/>
    <property type="match status" value="1"/>
</dbReference>
<dbReference type="GO" id="GO:0005737">
    <property type="term" value="C:cytoplasm"/>
    <property type="evidence" value="ECO:0007669"/>
    <property type="project" value="UniProtKB-SubCell"/>
</dbReference>
<dbReference type="InterPro" id="IPR036388">
    <property type="entry name" value="WH-like_DNA-bd_sf"/>
</dbReference>
<feature type="region of interest" description="Disordered" evidence="4">
    <location>
        <begin position="81"/>
        <end position="106"/>
    </location>
</feature>
<keyword evidence="1 3" id="KW-0963">Cytoplasm</keyword>
<comment type="subcellular location">
    <subcellularLocation>
        <location evidence="3">Cytoplasm</location>
    </subcellularLocation>
</comment>
<dbReference type="Gene3D" id="3.10.20.10">
    <property type="match status" value="1"/>
</dbReference>
<dbReference type="PANTHER" id="PTHR30592">
    <property type="entry name" value="FORMATE DEHYDROGENASE"/>
    <property type="match status" value="1"/>
</dbReference>
<dbReference type="Gene3D" id="3.40.140.10">
    <property type="entry name" value="Cytidine Deaminase, domain 2"/>
    <property type="match status" value="1"/>
</dbReference>
<gene>
    <name evidence="3" type="primary">fdhD</name>
    <name evidence="5" type="ORF">SAMN04489710_102292</name>
</gene>
<reference evidence="6" key="1">
    <citation type="submission" date="2016-10" db="EMBL/GenBank/DDBJ databases">
        <authorList>
            <person name="Varghese N."/>
            <person name="Submissions S."/>
        </authorList>
    </citation>
    <scope>NUCLEOTIDE SEQUENCE [LARGE SCALE GENOMIC DNA]</scope>
    <source>
        <strain evidence="6">DSM 7481</strain>
    </source>
</reference>
<comment type="caution">
    <text evidence="3">Lacks conserved residue(s) required for the propagation of feature annotation.</text>
</comment>
<evidence type="ECO:0000313" key="5">
    <source>
        <dbReference type="EMBL" id="SFD47154.1"/>
    </source>
</evidence>
<dbReference type="Gene3D" id="1.10.10.10">
    <property type="entry name" value="Winged helix-like DNA-binding domain superfamily/Winged helix DNA-binding domain"/>
    <property type="match status" value="1"/>
</dbReference>
<evidence type="ECO:0000256" key="3">
    <source>
        <dbReference type="HAMAP-Rule" id="MF_00187"/>
    </source>
</evidence>
<keyword evidence="6" id="KW-1185">Reference proteome</keyword>
<evidence type="ECO:0000256" key="4">
    <source>
        <dbReference type="SAM" id="MobiDB-lite"/>
    </source>
</evidence>
<dbReference type="EMBL" id="FOMQ01000002">
    <property type="protein sequence ID" value="SFD47154.1"/>
    <property type="molecule type" value="Genomic_DNA"/>
</dbReference>
<proteinExistence type="inferred from homology"/>
<dbReference type="PANTHER" id="PTHR30592:SF1">
    <property type="entry name" value="SULFUR CARRIER PROTEIN FDHD"/>
    <property type="match status" value="1"/>
</dbReference>
<protein>
    <recommendedName>
        <fullName evidence="3">Sulfur carrier protein FdhD</fullName>
    </recommendedName>
</protein>
<dbReference type="SUPFAM" id="SSF46785">
    <property type="entry name" value="Winged helix' DNA-binding domain"/>
    <property type="match status" value="1"/>
</dbReference>
<dbReference type="AlphaFoldDB" id="A0A1I1SL09"/>
<dbReference type="Proteomes" id="UP000199517">
    <property type="component" value="Unassembled WGS sequence"/>
</dbReference>
<sequence>MADETDGLTAALLSALAELDGPQGVSLPRLAKRLGLSGSVLLRRLHWFSDARLGGTPGPGWVQVVQDGERWMVRLTEAGRAQAGTGVGTDTEAGGDTEAGAQASAGAAVPAPSAACLPAQSGTGDPARNEPAALPGPVVARAVQRHAAAGAAPGASLDAGASPLPVPAWQDDAVAAEVPVALVFNGLSHAVMMATPSDLDEFALGFALSEGLIDTPADCRGIEVFSRDGAEAGVGAACEVHLDIAPRCFARLKERRRALAGRTGCGLCGIDSLQALDLVPERVAQRPWVAALPAAAVLRAVAAMPPLQVLNAAAGALHAAAWATPDGELTDLLEDVGRHNALDKLIGRLAAQGRSGEEGFVVMSSRASYELVRKCARRDIPLLATVSAPTSLAVDLAGQAGMVLWGLCRPPRAVRYAG</sequence>
<name>A0A1I1SL09_9BURK</name>
<dbReference type="Pfam" id="PF02634">
    <property type="entry name" value="FdhD-NarQ"/>
    <property type="match status" value="1"/>
</dbReference>
<evidence type="ECO:0000313" key="6">
    <source>
        <dbReference type="Proteomes" id="UP000199517"/>
    </source>
</evidence>
<dbReference type="STRING" id="32040.SAMN04489710_102292"/>
<accession>A0A1I1SL09</accession>
<dbReference type="GO" id="GO:0097163">
    <property type="term" value="F:sulfur carrier activity"/>
    <property type="evidence" value="ECO:0007669"/>
    <property type="project" value="UniProtKB-UniRule"/>
</dbReference>
<dbReference type="InterPro" id="IPR016193">
    <property type="entry name" value="Cytidine_deaminase-like"/>
</dbReference>
<dbReference type="SUPFAM" id="SSF53927">
    <property type="entry name" value="Cytidine deaminase-like"/>
    <property type="match status" value="1"/>
</dbReference>